<protein>
    <submittedName>
        <fullName evidence="1">Uncharacterized protein</fullName>
    </submittedName>
</protein>
<proteinExistence type="predicted"/>
<gene>
    <name evidence="1" type="ORF">SAMEA2070301_03302</name>
</gene>
<organism evidence="1 2">
    <name type="scientific">Mycobacteroides abscessus subsp. abscessus</name>
    <dbReference type="NCBI Taxonomy" id="1185650"/>
    <lineage>
        <taxon>Bacteria</taxon>
        <taxon>Bacillati</taxon>
        <taxon>Actinomycetota</taxon>
        <taxon>Actinomycetes</taxon>
        <taxon>Mycobacteriales</taxon>
        <taxon>Mycobacteriaceae</taxon>
        <taxon>Mycobacteroides</taxon>
        <taxon>Mycobacteroides abscessus</taxon>
    </lineage>
</organism>
<accession>A0AB38D0W2</accession>
<evidence type="ECO:0000313" key="1">
    <source>
        <dbReference type="EMBL" id="SIB22850.1"/>
    </source>
</evidence>
<dbReference type="AlphaFoldDB" id="A0AB38D0W2"/>
<dbReference type="RefSeq" id="WP_074292988.1">
    <property type="nucleotide sequence ID" value="NZ_FRZT01000017.1"/>
</dbReference>
<dbReference type="Proteomes" id="UP000185210">
    <property type="component" value="Unassembled WGS sequence"/>
</dbReference>
<dbReference type="EMBL" id="FSHM01000004">
    <property type="protein sequence ID" value="SIB22850.1"/>
    <property type="molecule type" value="Genomic_DNA"/>
</dbReference>
<sequence length="117" mass="13050">MSDWNPVSVEQTINETVNEIAQGVNMASSAYDAYLTADREFDLAYARAYMRCDGPAHAKKYQAELDTEAERIARDAADVAYRLADKTNKALEQKLDAIRSIGVSVRQAYQVAGRGEW</sequence>
<comment type="caution">
    <text evidence="1">The sequence shown here is derived from an EMBL/GenBank/DDBJ whole genome shotgun (WGS) entry which is preliminary data.</text>
</comment>
<reference evidence="1 2" key="1">
    <citation type="submission" date="2016-11" db="EMBL/GenBank/DDBJ databases">
        <authorList>
            <consortium name="Pathogen Informatics"/>
        </authorList>
    </citation>
    <scope>NUCLEOTIDE SEQUENCE [LARGE SCALE GENOMIC DNA]</scope>
    <source>
        <strain evidence="1 2">104</strain>
    </source>
</reference>
<evidence type="ECO:0000313" key="2">
    <source>
        <dbReference type="Proteomes" id="UP000185210"/>
    </source>
</evidence>
<name>A0AB38D0W2_9MYCO</name>